<name>A0A4Y2KT82_ARAVE</name>
<evidence type="ECO:0000313" key="3">
    <source>
        <dbReference type="Proteomes" id="UP000499080"/>
    </source>
</evidence>
<feature type="region of interest" description="Disordered" evidence="1">
    <location>
        <begin position="26"/>
        <end position="63"/>
    </location>
</feature>
<gene>
    <name evidence="2" type="ORF">AVEN_91058_1</name>
</gene>
<sequence length="116" mass="13299">MFLAITKIPTKIFGGKPQIRYQLPKNVKEQKITTPSDLITGLHRESDKKPNEDGKSGSRAKRGLRLLQLKVSQNLTEKRLLFSSDLSLRVRIPFPSEGRKTLPDPLHQANWCRRHT</sequence>
<evidence type="ECO:0000313" key="2">
    <source>
        <dbReference type="EMBL" id="GBN05488.1"/>
    </source>
</evidence>
<dbReference type="Proteomes" id="UP000499080">
    <property type="component" value="Unassembled WGS sequence"/>
</dbReference>
<comment type="caution">
    <text evidence="2">The sequence shown here is derived from an EMBL/GenBank/DDBJ whole genome shotgun (WGS) entry which is preliminary data.</text>
</comment>
<keyword evidence="3" id="KW-1185">Reference proteome</keyword>
<feature type="compositionally biased region" description="Basic and acidic residues" evidence="1">
    <location>
        <begin position="42"/>
        <end position="56"/>
    </location>
</feature>
<evidence type="ECO:0000256" key="1">
    <source>
        <dbReference type="SAM" id="MobiDB-lite"/>
    </source>
</evidence>
<protein>
    <submittedName>
        <fullName evidence="2">Uncharacterized protein</fullName>
    </submittedName>
</protein>
<accession>A0A4Y2KT82</accession>
<organism evidence="2 3">
    <name type="scientific">Araneus ventricosus</name>
    <name type="common">Orbweaver spider</name>
    <name type="synonym">Epeira ventricosa</name>
    <dbReference type="NCBI Taxonomy" id="182803"/>
    <lineage>
        <taxon>Eukaryota</taxon>
        <taxon>Metazoa</taxon>
        <taxon>Ecdysozoa</taxon>
        <taxon>Arthropoda</taxon>
        <taxon>Chelicerata</taxon>
        <taxon>Arachnida</taxon>
        <taxon>Araneae</taxon>
        <taxon>Araneomorphae</taxon>
        <taxon>Entelegynae</taxon>
        <taxon>Araneoidea</taxon>
        <taxon>Araneidae</taxon>
        <taxon>Araneus</taxon>
    </lineage>
</organism>
<dbReference type="AlphaFoldDB" id="A0A4Y2KT82"/>
<dbReference type="EMBL" id="BGPR01004972">
    <property type="protein sequence ID" value="GBN05488.1"/>
    <property type="molecule type" value="Genomic_DNA"/>
</dbReference>
<proteinExistence type="predicted"/>
<reference evidence="2 3" key="1">
    <citation type="journal article" date="2019" name="Sci. Rep.">
        <title>Orb-weaving spider Araneus ventricosus genome elucidates the spidroin gene catalogue.</title>
        <authorList>
            <person name="Kono N."/>
            <person name="Nakamura H."/>
            <person name="Ohtoshi R."/>
            <person name="Moran D.A.P."/>
            <person name="Shinohara A."/>
            <person name="Yoshida Y."/>
            <person name="Fujiwara M."/>
            <person name="Mori M."/>
            <person name="Tomita M."/>
            <person name="Arakawa K."/>
        </authorList>
    </citation>
    <scope>NUCLEOTIDE SEQUENCE [LARGE SCALE GENOMIC DNA]</scope>
</reference>